<accession>A0A4Y9XKT3</accession>
<protein>
    <recommendedName>
        <fullName evidence="9">SNF5-domain-containing protein</fullName>
    </recommendedName>
</protein>
<keyword evidence="8" id="KW-1185">Reference proteome</keyword>
<feature type="compositionally biased region" description="Basic and acidic residues" evidence="6">
    <location>
        <begin position="291"/>
        <end position="307"/>
    </location>
</feature>
<comment type="subcellular location">
    <subcellularLocation>
        <location evidence="1">Nucleus</location>
    </subcellularLocation>
</comment>
<sequence>GPPHVVPARTPGLGGSASEQEAADGTPVKRQSVGPEPPSPLPVAGTSTGTGTQNSTKMTMVPPATIEKLADEEIEAIKGWVAKDKAYQEVYRTMKERMGEEVRETRMKLSGAWWEVPSQVNPWSAKRPAKFSVTYPGQRLKEMGRKRGRREGFKLPSKVKPEDADRTEQLVPIRLEFDVEHQKMRDTFVWNLNDPIITPEVFAQSIVDDYSLASAYHSVIVKSIQDQLSDFRAHTATDGTDADNEDEGIVMKGGLDEDGEDATWWEGWRKQVEDTRGGAAKRRTGRKRRKVMADEAKKEPKDVKEDVFGPVIGNATAPANADSSKENKDKDKDNDVNMSLDVTDVDMDDMKEEMRIVIKLDIIVGSMKLDDQFEWDIDNPDASPEQFAEVYTKELGLGGEFRTAIAHSIREQVQTYQKSLFLVGHPSDGTMVQDDDLRMSFLSPVQSVARAMDQVQSFTPLLNYLSDSEIERNEKEREKELNRRRKRNTRGRRGVALPDREPAKTFRTPAIGFPDVDPAVLALQQAAAAPTSRQRDRRRHATLPMATPTPAPAQKEKKPKGLFKSPQYPSHVLRPRAHVTAPTASTAVDASLLPPPLENDPPAPVPSAPPDSRATRVISAKRAKELEREAKEKGFADGQHANMINGVWHCSNCGCPEDIAIGRRKGPLGDKSQCGTCGKFWHRHRRPRPVVYNSDHDFHLHQRNEAERSKTVSKKKGAAAAMRAGQTPAGDQEVSTPAAVAEPETPAPRGKGDTWPDASSRRSTDAAQRMDDERPASPASDGGSSSASEPPLAQKMKMNGASKAESAPPTSVPQDSAEPRRIGTPPPEHLASASAPPNMDGPSSPNQPITQPTTLPEWLLEAKAASLTQYPNDRFDFLPRQTPGNAMQWRIKCLDCPGKLYMPGPGETLNNFDVHLRNRLHRSKVNDRLAREGGAGSAS</sequence>
<feature type="region of interest" description="Disordered" evidence="6">
    <location>
        <begin position="590"/>
        <end position="614"/>
    </location>
</feature>
<feature type="region of interest" description="Disordered" evidence="6">
    <location>
        <begin position="1"/>
        <end position="63"/>
    </location>
</feature>
<feature type="compositionally biased region" description="Basic and acidic residues" evidence="6">
    <location>
        <begin position="323"/>
        <end position="335"/>
    </location>
</feature>
<dbReference type="STRING" id="205917.A0A4Y9XKT3"/>
<organism evidence="7 8">
    <name type="scientific">Dentipellis fragilis</name>
    <dbReference type="NCBI Taxonomy" id="205917"/>
    <lineage>
        <taxon>Eukaryota</taxon>
        <taxon>Fungi</taxon>
        <taxon>Dikarya</taxon>
        <taxon>Basidiomycota</taxon>
        <taxon>Agaricomycotina</taxon>
        <taxon>Agaricomycetes</taxon>
        <taxon>Russulales</taxon>
        <taxon>Hericiaceae</taxon>
        <taxon>Dentipellis</taxon>
    </lineage>
</organism>
<keyword evidence="4" id="KW-0804">Transcription</keyword>
<evidence type="ECO:0000256" key="2">
    <source>
        <dbReference type="ARBA" id="ARBA00010239"/>
    </source>
</evidence>
<dbReference type="GO" id="GO:0000228">
    <property type="term" value="C:nuclear chromosome"/>
    <property type="evidence" value="ECO:0007669"/>
    <property type="project" value="InterPro"/>
</dbReference>
<keyword evidence="5" id="KW-0539">Nucleus</keyword>
<feature type="compositionally biased region" description="Basic residues" evidence="6">
    <location>
        <begin position="279"/>
        <end position="290"/>
    </location>
</feature>
<feature type="region of interest" description="Disordered" evidence="6">
    <location>
        <begin position="275"/>
        <end position="337"/>
    </location>
</feature>
<evidence type="ECO:0000256" key="4">
    <source>
        <dbReference type="ARBA" id="ARBA00023163"/>
    </source>
</evidence>
<keyword evidence="3" id="KW-0805">Transcription regulation</keyword>
<feature type="compositionally biased region" description="Pro residues" evidence="6">
    <location>
        <begin position="593"/>
        <end position="609"/>
    </location>
</feature>
<feature type="compositionally biased region" description="Basic and acidic residues" evidence="6">
    <location>
        <begin position="700"/>
        <end position="710"/>
    </location>
</feature>
<dbReference type="AlphaFoldDB" id="A0A4Y9XKT3"/>
<feature type="compositionally biased region" description="Low complexity" evidence="6">
    <location>
        <begin position="718"/>
        <end position="748"/>
    </location>
</feature>
<evidence type="ECO:0000256" key="5">
    <source>
        <dbReference type="ARBA" id="ARBA00023242"/>
    </source>
</evidence>
<feature type="compositionally biased region" description="Low complexity" evidence="6">
    <location>
        <begin position="776"/>
        <end position="791"/>
    </location>
</feature>
<feature type="region of interest" description="Disordered" evidence="6">
    <location>
        <begin position="525"/>
        <end position="570"/>
    </location>
</feature>
<dbReference type="OrthoDB" id="515064at2759"/>
<feature type="compositionally biased region" description="Basic and acidic residues" evidence="6">
    <location>
        <begin position="750"/>
        <end position="775"/>
    </location>
</feature>
<feature type="compositionally biased region" description="Basic and acidic residues" evidence="6">
    <location>
        <begin position="471"/>
        <end position="481"/>
    </location>
</feature>
<dbReference type="InterPro" id="IPR006939">
    <property type="entry name" value="SNF5"/>
</dbReference>
<dbReference type="Proteomes" id="UP000298327">
    <property type="component" value="Unassembled WGS sequence"/>
</dbReference>
<evidence type="ECO:0000256" key="6">
    <source>
        <dbReference type="SAM" id="MobiDB-lite"/>
    </source>
</evidence>
<dbReference type="GO" id="GO:0006338">
    <property type="term" value="P:chromatin remodeling"/>
    <property type="evidence" value="ECO:0007669"/>
    <property type="project" value="InterPro"/>
</dbReference>
<feature type="non-terminal residue" evidence="7">
    <location>
        <position position="1"/>
    </location>
</feature>
<feature type="compositionally biased region" description="Polar residues" evidence="6">
    <location>
        <begin position="841"/>
        <end position="854"/>
    </location>
</feature>
<evidence type="ECO:0000313" key="8">
    <source>
        <dbReference type="Proteomes" id="UP000298327"/>
    </source>
</evidence>
<proteinExistence type="inferred from homology"/>
<dbReference type="Pfam" id="PF04855">
    <property type="entry name" value="SNF5"/>
    <property type="match status" value="1"/>
</dbReference>
<reference evidence="7 8" key="1">
    <citation type="submission" date="2019-02" db="EMBL/GenBank/DDBJ databases">
        <title>Genome sequencing of the rare red list fungi Dentipellis fragilis.</title>
        <authorList>
            <person name="Buettner E."/>
            <person name="Kellner H."/>
        </authorList>
    </citation>
    <scope>NUCLEOTIDE SEQUENCE [LARGE SCALE GENOMIC DNA]</scope>
    <source>
        <strain evidence="7 8">DSM 105465</strain>
    </source>
</reference>
<feature type="compositionally biased region" description="Basic residues" evidence="6">
    <location>
        <begin position="482"/>
        <end position="493"/>
    </location>
</feature>
<evidence type="ECO:0000256" key="3">
    <source>
        <dbReference type="ARBA" id="ARBA00023015"/>
    </source>
</evidence>
<comment type="caution">
    <text evidence="7">The sequence shown here is derived from an EMBL/GenBank/DDBJ whole genome shotgun (WGS) entry which is preliminary data.</text>
</comment>
<comment type="similarity">
    <text evidence="2">Belongs to the SNF5 family.</text>
</comment>
<dbReference type="PANTHER" id="PTHR10019">
    <property type="entry name" value="SNF5"/>
    <property type="match status" value="1"/>
</dbReference>
<name>A0A4Y9XKT3_9AGAM</name>
<evidence type="ECO:0000256" key="1">
    <source>
        <dbReference type="ARBA" id="ARBA00004123"/>
    </source>
</evidence>
<gene>
    <name evidence="7" type="ORF">EVG20_g11296</name>
</gene>
<evidence type="ECO:0000313" key="7">
    <source>
        <dbReference type="EMBL" id="TFY50844.1"/>
    </source>
</evidence>
<feature type="region of interest" description="Disordered" evidence="6">
    <location>
        <begin position="700"/>
        <end position="854"/>
    </location>
</feature>
<dbReference type="EMBL" id="SEOQ01001685">
    <property type="protein sequence ID" value="TFY50844.1"/>
    <property type="molecule type" value="Genomic_DNA"/>
</dbReference>
<feature type="region of interest" description="Disordered" evidence="6">
    <location>
        <begin position="471"/>
        <end position="511"/>
    </location>
</feature>
<evidence type="ECO:0008006" key="9">
    <source>
        <dbReference type="Google" id="ProtNLM"/>
    </source>
</evidence>